<dbReference type="SMART" id="SM00092">
    <property type="entry name" value="RNAse_Pc"/>
    <property type="match status" value="1"/>
</dbReference>
<keyword evidence="2" id="KW-0732">Signal</keyword>
<evidence type="ECO:0000313" key="6">
    <source>
        <dbReference type="Proteomes" id="UP000335636"/>
    </source>
</evidence>
<dbReference type="Pfam" id="PF00074">
    <property type="entry name" value="RnaseA"/>
    <property type="match status" value="1"/>
</dbReference>
<dbReference type="PANTHER" id="PTHR11437:SF11">
    <property type="entry name" value="INACTIVE RIBONUCLEASE-LIKE PROTEIN 13-RELATED"/>
    <property type="match status" value="1"/>
</dbReference>
<dbReference type="Proteomes" id="UP000662637">
    <property type="component" value="Unassembled WGS sequence"/>
</dbReference>
<dbReference type="SUPFAM" id="SSF54076">
    <property type="entry name" value="RNase A-like"/>
    <property type="match status" value="1"/>
</dbReference>
<dbReference type="EMBL" id="CABDUW010000606">
    <property type="protein sequence ID" value="VTJ72099.1"/>
    <property type="molecule type" value="Genomic_DNA"/>
</dbReference>
<reference evidence="4" key="2">
    <citation type="submission" date="2020-08" db="EMBL/GenBank/DDBJ databases">
        <authorList>
            <person name="Shumante A."/>
            <person name="Zimin A.V."/>
            <person name="Puiu D."/>
            <person name="Salzberg S.L."/>
        </authorList>
    </citation>
    <scope>NUCLEOTIDE SEQUENCE</scope>
    <source>
        <strain evidence="4">WC2-LM</strain>
        <tissue evidence="4">Liver</tissue>
    </source>
</reference>
<name>A0A5E4BT53_MARMO</name>
<proteinExistence type="inferred from homology"/>
<feature type="signal peptide" evidence="2">
    <location>
        <begin position="1"/>
        <end position="22"/>
    </location>
</feature>
<dbReference type="InterPro" id="IPR036816">
    <property type="entry name" value="RNaseA-like_dom_sf"/>
</dbReference>
<dbReference type="PANTHER" id="PTHR11437">
    <property type="entry name" value="RIBONUCLEASE"/>
    <property type="match status" value="1"/>
</dbReference>
<evidence type="ECO:0000259" key="3">
    <source>
        <dbReference type="SMART" id="SM00092"/>
    </source>
</evidence>
<dbReference type="Gene3D" id="3.10.130.10">
    <property type="entry name" value="Ribonuclease A-like domain"/>
    <property type="match status" value="1"/>
</dbReference>
<comment type="similarity">
    <text evidence="1">Belongs to the pancreatic ribonuclease family.</text>
</comment>
<dbReference type="GO" id="GO:0050830">
    <property type="term" value="P:defense response to Gram-positive bacterium"/>
    <property type="evidence" value="ECO:0007669"/>
    <property type="project" value="TreeGrafter"/>
</dbReference>
<dbReference type="Proteomes" id="UP000335636">
    <property type="component" value="Unassembled WGS sequence"/>
</dbReference>
<dbReference type="AlphaFoldDB" id="A0A5E4BT53"/>
<protein>
    <submittedName>
        <fullName evidence="4">Putative inactive ribonuclease protein 13-like</fullName>
    </submittedName>
</protein>
<feature type="domain" description="Ribonuclease A-domain" evidence="3">
    <location>
        <begin position="25"/>
        <end position="150"/>
    </location>
</feature>
<keyword evidence="6" id="KW-1185">Reference proteome</keyword>
<accession>A0A5E4BT53</accession>
<evidence type="ECO:0000256" key="1">
    <source>
        <dbReference type="ARBA" id="ARBA00005600"/>
    </source>
</evidence>
<gene>
    <name evidence="4" type="ORF">GHT09_008163</name>
    <name evidence="5" type="ORF">MONAX_5E038654</name>
</gene>
<dbReference type="InterPro" id="IPR023412">
    <property type="entry name" value="RNaseA_domain"/>
</dbReference>
<dbReference type="InterPro" id="IPR001427">
    <property type="entry name" value="RNaseA"/>
</dbReference>
<reference evidence="5 6" key="1">
    <citation type="submission" date="2019-04" db="EMBL/GenBank/DDBJ databases">
        <authorList>
            <person name="Alioto T."/>
            <person name="Alioto T."/>
        </authorList>
    </citation>
    <scope>NUCLEOTIDE SEQUENCE [LARGE SCALE GENOMIC DNA]</scope>
</reference>
<dbReference type="GO" id="GO:0003676">
    <property type="term" value="F:nucleic acid binding"/>
    <property type="evidence" value="ECO:0007669"/>
    <property type="project" value="InterPro"/>
</dbReference>
<evidence type="ECO:0000313" key="4">
    <source>
        <dbReference type="EMBL" id="KAF7480640.1"/>
    </source>
</evidence>
<evidence type="ECO:0000256" key="2">
    <source>
        <dbReference type="SAM" id="SignalP"/>
    </source>
</evidence>
<evidence type="ECO:0000313" key="5">
    <source>
        <dbReference type="EMBL" id="VTJ72099.1"/>
    </source>
</evidence>
<organism evidence="5 6">
    <name type="scientific">Marmota monax</name>
    <name type="common">Woodchuck</name>
    <dbReference type="NCBI Taxonomy" id="9995"/>
    <lineage>
        <taxon>Eukaryota</taxon>
        <taxon>Metazoa</taxon>
        <taxon>Chordata</taxon>
        <taxon>Craniata</taxon>
        <taxon>Vertebrata</taxon>
        <taxon>Euteleostomi</taxon>
        <taxon>Mammalia</taxon>
        <taxon>Eutheria</taxon>
        <taxon>Euarchontoglires</taxon>
        <taxon>Glires</taxon>
        <taxon>Rodentia</taxon>
        <taxon>Sciuromorpha</taxon>
        <taxon>Sciuridae</taxon>
        <taxon>Xerinae</taxon>
        <taxon>Marmotini</taxon>
        <taxon>Marmota</taxon>
    </lineage>
</organism>
<dbReference type="EMBL" id="WJEC01000872">
    <property type="protein sequence ID" value="KAF7480640.1"/>
    <property type="molecule type" value="Genomic_DNA"/>
</dbReference>
<sequence>MAPAVAQLLFLQLVLGPTLVMAVQLEIAVQNFRTLNMDYPKVKFPDDFKGYCNGFMSYVRGRKEQWYCPKTHYVLHTPWKTIWKSCKNSESFCENYNEYCTLTTKPFPITICRVNKRQPPTSCRYSSTETNRKLYLLCSSKYEGQPIGILGLYKRT</sequence>
<feature type="chain" id="PRO_5033850842" evidence="2">
    <location>
        <begin position="23"/>
        <end position="156"/>
    </location>
</feature>